<evidence type="ECO:0008006" key="4">
    <source>
        <dbReference type="Google" id="ProtNLM"/>
    </source>
</evidence>
<name>A0A5C3N8E4_9AGAM</name>
<dbReference type="InterPro" id="IPR018824">
    <property type="entry name" value="Conidiation-specific_6"/>
</dbReference>
<feature type="compositionally biased region" description="Basic and acidic residues" evidence="1">
    <location>
        <begin position="96"/>
        <end position="112"/>
    </location>
</feature>
<dbReference type="EMBL" id="ML213506">
    <property type="protein sequence ID" value="TFK54109.1"/>
    <property type="molecule type" value="Genomic_DNA"/>
</dbReference>
<feature type="compositionally biased region" description="Basic and acidic residues" evidence="1">
    <location>
        <begin position="49"/>
        <end position="59"/>
    </location>
</feature>
<evidence type="ECO:0000256" key="1">
    <source>
        <dbReference type="SAM" id="MobiDB-lite"/>
    </source>
</evidence>
<dbReference type="OrthoDB" id="5419162at2759"/>
<evidence type="ECO:0000313" key="2">
    <source>
        <dbReference type="EMBL" id="TFK54109.1"/>
    </source>
</evidence>
<dbReference type="PANTHER" id="PTHR36576:SF1">
    <property type="entry name" value="UPF0654 PROTEIN C11D3.01C-RELATED"/>
    <property type="match status" value="1"/>
</dbReference>
<protein>
    <recommendedName>
        <fullName evidence="4">Conidiation protein 6</fullName>
    </recommendedName>
</protein>
<gene>
    <name evidence="2" type="ORF">OE88DRAFT_1805908</name>
</gene>
<dbReference type="PANTHER" id="PTHR36576">
    <property type="entry name" value="UPF0654 PROTEIN C11D3.01C-RELATED"/>
    <property type="match status" value="1"/>
</dbReference>
<sequence>MYRTVCSSSFRPRTSVNLTRTFMTSRANRNGDPNRVAGGYKATLNNPRVSEEAKGHAAEALEDIGNSGATGRSGDKHETRVNAGLKAAMHNPNVSKEAKRDAEHTLKEKGAI</sequence>
<dbReference type="Proteomes" id="UP000305948">
    <property type="component" value="Unassembled WGS sequence"/>
</dbReference>
<dbReference type="AlphaFoldDB" id="A0A5C3N8E4"/>
<keyword evidence="3" id="KW-1185">Reference proteome</keyword>
<dbReference type="GO" id="GO:0005737">
    <property type="term" value="C:cytoplasm"/>
    <property type="evidence" value="ECO:0007669"/>
    <property type="project" value="TreeGrafter"/>
</dbReference>
<proteinExistence type="predicted"/>
<dbReference type="Pfam" id="PF10346">
    <property type="entry name" value="Con-6"/>
    <property type="match status" value="2"/>
</dbReference>
<reference evidence="2 3" key="1">
    <citation type="journal article" date="2019" name="Nat. Ecol. Evol.">
        <title>Megaphylogeny resolves global patterns of mushroom evolution.</title>
        <authorList>
            <person name="Varga T."/>
            <person name="Krizsan K."/>
            <person name="Foldi C."/>
            <person name="Dima B."/>
            <person name="Sanchez-Garcia M."/>
            <person name="Sanchez-Ramirez S."/>
            <person name="Szollosi G.J."/>
            <person name="Szarkandi J.G."/>
            <person name="Papp V."/>
            <person name="Albert L."/>
            <person name="Andreopoulos W."/>
            <person name="Angelini C."/>
            <person name="Antonin V."/>
            <person name="Barry K.W."/>
            <person name="Bougher N.L."/>
            <person name="Buchanan P."/>
            <person name="Buyck B."/>
            <person name="Bense V."/>
            <person name="Catcheside P."/>
            <person name="Chovatia M."/>
            <person name="Cooper J."/>
            <person name="Damon W."/>
            <person name="Desjardin D."/>
            <person name="Finy P."/>
            <person name="Geml J."/>
            <person name="Haridas S."/>
            <person name="Hughes K."/>
            <person name="Justo A."/>
            <person name="Karasinski D."/>
            <person name="Kautmanova I."/>
            <person name="Kiss B."/>
            <person name="Kocsube S."/>
            <person name="Kotiranta H."/>
            <person name="LaButti K.M."/>
            <person name="Lechner B.E."/>
            <person name="Liimatainen K."/>
            <person name="Lipzen A."/>
            <person name="Lukacs Z."/>
            <person name="Mihaltcheva S."/>
            <person name="Morgado L.N."/>
            <person name="Niskanen T."/>
            <person name="Noordeloos M.E."/>
            <person name="Ohm R.A."/>
            <person name="Ortiz-Santana B."/>
            <person name="Ovrebo C."/>
            <person name="Racz N."/>
            <person name="Riley R."/>
            <person name="Savchenko A."/>
            <person name="Shiryaev A."/>
            <person name="Soop K."/>
            <person name="Spirin V."/>
            <person name="Szebenyi C."/>
            <person name="Tomsovsky M."/>
            <person name="Tulloss R.E."/>
            <person name="Uehling J."/>
            <person name="Grigoriev I.V."/>
            <person name="Vagvolgyi C."/>
            <person name="Papp T."/>
            <person name="Martin F.M."/>
            <person name="Miettinen O."/>
            <person name="Hibbett D.S."/>
            <person name="Nagy L.G."/>
        </authorList>
    </citation>
    <scope>NUCLEOTIDE SEQUENCE [LARGE SCALE GENOMIC DNA]</scope>
    <source>
        <strain evidence="2 3">OMC1185</strain>
    </source>
</reference>
<dbReference type="InterPro" id="IPR052670">
    <property type="entry name" value="UPF0654_domain"/>
</dbReference>
<evidence type="ECO:0000313" key="3">
    <source>
        <dbReference type="Proteomes" id="UP000305948"/>
    </source>
</evidence>
<organism evidence="2 3">
    <name type="scientific">Heliocybe sulcata</name>
    <dbReference type="NCBI Taxonomy" id="5364"/>
    <lineage>
        <taxon>Eukaryota</taxon>
        <taxon>Fungi</taxon>
        <taxon>Dikarya</taxon>
        <taxon>Basidiomycota</taxon>
        <taxon>Agaricomycotina</taxon>
        <taxon>Agaricomycetes</taxon>
        <taxon>Gloeophyllales</taxon>
        <taxon>Gloeophyllaceae</taxon>
        <taxon>Heliocybe</taxon>
    </lineage>
</organism>
<feature type="region of interest" description="Disordered" evidence="1">
    <location>
        <begin position="25"/>
        <end position="112"/>
    </location>
</feature>
<accession>A0A5C3N8E4</accession>